<evidence type="ECO:0000259" key="1">
    <source>
        <dbReference type="Pfam" id="PF01863"/>
    </source>
</evidence>
<sequence>MSPLSGQTELPFGDRTPLAENEVARTIALGDRIVPYVLRRSRRRSIGLQIDHRGLRIAAPVRASLVDVEALIRKHGDWVAQKLDAWRSRRRAEPLSISDGVQLPLLGETLTIRTAPGNNRFVWHDGENGSPPGLTLQLRAPTDAGRVLERALRERALTLFPSRLAEYARRLELPTPPLALSSARTRWGSCSRATGIRLNWRLVHFPLHIVDYVVAHELAHLLEMNHSRRFWAHVATLYPDYRAARAELNALAATCPQWQR</sequence>
<dbReference type="InterPro" id="IPR053136">
    <property type="entry name" value="UTP_pyrophosphatase-like"/>
</dbReference>
<evidence type="ECO:0000313" key="3">
    <source>
        <dbReference type="Proteomes" id="UP000198607"/>
    </source>
</evidence>
<organism evidence="2 3">
    <name type="scientific">Propionivibrio dicarboxylicus</name>
    <dbReference type="NCBI Taxonomy" id="83767"/>
    <lineage>
        <taxon>Bacteria</taxon>
        <taxon>Pseudomonadati</taxon>
        <taxon>Pseudomonadota</taxon>
        <taxon>Betaproteobacteria</taxon>
        <taxon>Rhodocyclales</taxon>
        <taxon>Rhodocyclaceae</taxon>
        <taxon>Propionivibrio</taxon>
    </lineage>
</organism>
<dbReference type="RefSeq" id="WP_091939292.1">
    <property type="nucleotide sequence ID" value="NZ_FNCY01000018.1"/>
</dbReference>
<dbReference type="CDD" id="cd07344">
    <property type="entry name" value="M48_yhfN_like"/>
    <property type="match status" value="1"/>
</dbReference>
<keyword evidence="3" id="KW-1185">Reference proteome</keyword>
<protein>
    <recommendedName>
        <fullName evidence="1">YgjP-like metallopeptidase domain-containing protein</fullName>
    </recommendedName>
</protein>
<dbReference type="Gene3D" id="3.30.2010.10">
    <property type="entry name" value="Metalloproteases ('zincins'), catalytic domain"/>
    <property type="match status" value="1"/>
</dbReference>
<dbReference type="AlphaFoldDB" id="A0A1G8KBY6"/>
<proteinExistence type="predicted"/>
<accession>A0A1G8KBY6</accession>
<name>A0A1G8KBY6_9RHOO</name>
<dbReference type="InterPro" id="IPR002725">
    <property type="entry name" value="YgjP-like_metallopeptidase"/>
</dbReference>
<feature type="domain" description="YgjP-like metallopeptidase" evidence="1">
    <location>
        <begin position="44"/>
        <end position="250"/>
    </location>
</feature>
<dbReference type="PANTHER" id="PTHR30399:SF1">
    <property type="entry name" value="UTP PYROPHOSPHATASE"/>
    <property type="match status" value="1"/>
</dbReference>
<evidence type="ECO:0000313" key="2">
    <source>
        <dbReference type="EMBL" id="SDI40922.1"/>
    </source>
</evidence>
<dbReference type="Pfam" id="PF01863">
    <property type="entry name" value="YgjP-like"/>
    <property type="match status" value="1"/>
</dbReference>
<dbReference type="STRING" id="83767.SAMN05660652_03376"/>
<reference evidence="2 3" key="1">
    <citation type="submission" date="2016-10" db="EMBL/GenBank/DDBJ databases">
        <authorList>
            <person name="de Groot N.N."/>
        </authorList>
    </citation>
    <scope>NUCLEOTIDE SEQUENCE [LARGE SCALE GENOMIC DNA]</scope>
    <source>
        <strain evidence="2 3">DSM 5885</strain>
    </source>
</reference>
<dbReference type="OrthoDB" id="9811177at2"/>
<gene>
    <name evidence="2" type="ORF">SAMN05660652_03376</name>
</gene>
<dbReference type="EMBL" id="FNCY01000018">
    <property type="protein sequence ID" value="SDI40922.1"/>
    <property type="molecule type" value="Genomic_DNA"/>
</dbReference>
<dbReference type="Proteomes" id="UP000198607">
    <property type="component" value="Unassembled WGS sequence"/>
</dbReference>
<dbReference type="PANTHER" id="PTHR30399">
    <property type="entry name" value="UNCHARACTERIZED PROTEIN YGJP"/>
    <property type="match status" value="1"/>
</dbReference>